<dbReference type="PROSITE" id="PS51257">
    <property type="entry name" value="PROKAR_LIPOPROTEIN"/>
    <property type="match status" value="1"/>
</dbReference>
<accession>A0A1G5S0F5</accession>
<evidence type="ECO:0000313" key="3">
    <source>
        <dbReference type="Proteomes" id="UP000199428"/>
    </source>
</evidence>
<gene>
    <name evidence="2" type="ORF">SAMN02910350_01664</name>
</gene>
<protein>
    <recommendedName>
        <fullName evidence="4">Lipoprotein</fullName>
    </recommendedName>
</protein>
<evidence type="ECO:0000313" key="2">
    <source>
        <dbReference type="EMBL" id="SCZ79201.1"/>
    </source>
</evidence>
<feature type="chain" id="PRO_5039145913" description="Lipoprotein" evidence="1">
    <location>
        <begin position="28"/>
        <end position="131"/>
    </location>
</feature>
<keyword evidence="1" id="KW-0732">Signal</keyword>
<name>A0A1G5S0F5_PSEXY</name>
<reference evidence="2 3" key="1">
    <citation type="submission" date="2016-10" db="EMBL/GenBank/DDBJ databases">
        <authorList>
            <person name="de Groot N.N."/>
        </authorList>
    </citation>
    <scope>NUCLEOTIDE SEQUENCE [LARGE SCALE GENOMIC DNA]</scope>
    <source>
        <strain evidence="2 3">DSM 10317</strain>
    </source>
</reference>
<evidence type="ECO:0000256" key="1">
    <source>
        <dbReference type="SAM" id="SignalP"/>
    </source>
</evidence>
<sequence>MKELKYRKKRWIVNVAVVLAVSVFLCACTKGATFNGSKTGDEDHFDIDFEMLNTSYSHNLKMKEGEVLDVTVEAESGNISLTIQKEDAEPVYRGSNLESTAFQVGIEKEGTYTLTVAGKKARGHVIISRSQ</sequence>
<dbReference type="RefSeq" id="WP_090162681.1">
    <property type="nucleotide sequence ID" value="NZ_FMWK01000007.1"/>
</dbReference>
<feature type="signal peptide" evidence="1">
    <location>
        <begin position="1"/>
        <end position="27"/>
    </location>
</feature>
<organism evidence="2 3">
    <name type="scientific">Pseudobutyrivibrio xylanivorans</name>
    <dbReference type="NCBI Taxonomy" id="185007"/>
    <lineage>
        <taxon>Bacteria</taxon>
        <taxon>Bacillati</taxon>
        <taxon>Bacillota</taxon>
        <taxon>Clostridia</taxon>
        <taxon>Lachnospirales</taxon>
        <taxon>Lachnospiraceae</taxon>
        <taxon>Pseudobutyrivibrio</taxon>
    </lineage>
</organism>
<dbReference type="AlphaFoldDB" id="A0A1G5S0F5"/>
<proteinExistence type="predicted"/>
<dbReference type="Proteomes" id="UP000199428">
    <property type="component" value="Unassembled WGS sequence"/>
</dbReference>
<evidence type="ECO:0008006" key="4">
    <source>
        <dbReference type="Google" id="ProtNLM"/>
    </source>
</evidence>
<dbReference type="Gene3D" id="2.60.120.380">
    <property type="match status" value="1"/>
</dbReference>
<dbReference type="EMBL" id="FMWK01000007">
    <property type="protein sequence ID" value="SCZ79201.1"/>
    <property type="molecule type" value="Genomic_DNA"/>
</dbReference>